<dbReference type="AlphaFoldDB" id="A0A0M0LDI7"/>
<evidence type="ECO:0000313" key="2">
    <source>
        <dbReference type="EMBL" id="KOO48788.1"/>
    </source>
</evidence>
<dbReference type="InterPro" id="IPR001279">
    <property type="entry name" value="Metallo-B-lactamas"/>
</dbReference>
<dbReference type="Pfam" id="PF00753">
    <property type="entry name" value="Lactamase_B"/>
    <property type="match status" value="1"/>
</dbReference>
<dbReference type="RefSeq" id="WP_053416971.1">
    <property type="nucleotide sequence ID" value="NZ_LILB01000005.1"/>
</dbReference>
<dbReference type="Gene3D" id="3.60.15.10">
    <property type="entry name" value="Ribonuclease Z/Hydroxyacylglutathione hydrolase-like"/>
    <property type="match status" value="1"/>
</dbReference>
<protein>
    <submittedName>
        <fullName evidence="2">Beta-lactamase</fullName>
    </submittedName>
</protein>
<sequence length="316" mass="35639">MEKIEQISEGLYCIDTYDLGRPNRTSSYLLKDKKIALIETSASPSVPYIMKGLQALGVTPEDVDYLILTHIHLDHAGGAGLFMEKCKNAELIVHPKGARHLVDPSRLIASAKSVYGDQFETLFDPILPVEEARMRTVENGDQLVLGETTLAFYHTKGHANHHISIHDSKSNGIFVGDTTGVYYPELLEEDFDLILPSTSPNQFDPDAMEQSIQFYEKLAPSQLYFGHYGVYYEPDMAYEQVRYWLPIFLEEGKKAMAAKEEFYARSRDLEKRLNALVNDYVLQRGLLLSHPVFKVVPLDTAVSAMGIIDYLVKLEG</sequence>
<dbReference type="InterPro" id="IPR050855">
    <property type="entry name" value="NDM-1-like"/>
</dbReference>
<name>A0A0M0LDI7_9BACL</name>
<dbReference type="SUPFAM" id="SSF56281">
    <property type="entry name" value="Metallo-hydrolase/oxidoreductase"/>
    <property type="match status" value="1"/>
</dbReference>
<dbReference type="PANTHER" id="PTHR42951">
    <property type="entry name" value="METALLO-BETA-LACTAMASE DOMAIN-CONTAINING"/>
    <property type="match status" value="1"/>
</dbReference>
<gene>
    <name evidence="2" type="ORF">AMD00_10175</name>
</gene>
<dbReference type="STRING" id="263475.AMD00_10175"/>
<comment type="caution">
    <text evidence="2">The sequence shown here is derived from an EMBL/GenBank/DDBJ whole genome shotgun (WGS) entry which is preliminary data.</text>
</comment>
<feature type="domain" description="Metallo-beta-lactamase" evidence="1">
    <location>
        <begin position="24"/>
        <end position="227"/>
    </location>
</feature>
<dbReference type="Proteomes" id="UP000036867">
    <property type="component" value="Unassembled WGS sequence"/>
</dbReference>
<evidence type="ECO:0000259" key="1">
    <source>
        <dbReference type="SMART" id="SM00849"/>
    </source>
</evidence>
<dbReference type="PATRIC" id="fig|263475.3.peg.3246"/>
<dbReference type="GeneID" id="301136464"/>
<dbReference type="OrthoDB" id="9761531at2"/>
<accession>A0A0M0LDI7</accession>
<evidence type="ECO:0000313" key="3">
    <source>
        <dbReference type="Proteomes" id="UP000036867"/>
    </source>
</evidence>
<dbReference type="EMBL" id="LILB01000005">
    <property type="protein sequence ID" value="KOO48788.1"/>
    <property type="molecule type" value="Genomic_DNA"/>
</dbReference>
<dbReference type="InterPro" id="IPR036866">
    <property type="entry name" value="RibonucZ/Hydroxyglut_hydro"/>
</dbReference>
<dbReference type="SMART" id="SM00849">
    <property type="entry name" value="Lactamase_B"/>
    <property type="match status" value="1"/>
</dbReference>
<dbReference type="PANTHER" id="PTHR42951:SF22">
    <property type="entry name" value="METALLO BETA-LACTAMASE SUPERFAMILY LIPOPROTEIN"/>
    <property type="match status" value="1"/>
</dbReference>
<proteinExistence type="predicted"/>
<dbReference type="CDD" id="cd07726">
    <property type="entry name" value="ST1585-like_MBL-fold"/>
    <property type="match status" value="1"/>
</dbReference>
<organism evidence="2 3">
    <name type="scientific">Viridibacillus arvi</name>
    <dbReference type="NCBI Taxonomy" id="263475"/>
    <lineage>
        <taxon>Bacteria</taxon>
        <taxon>Bacillati</taxon>
        <taxon>Bacillota</taxon>
        <taxon>Bacilli</taxon>
        <taxon>Bacillales</taxon>
        <taxon>Caryophanaceae</taxon>
        <taxon>Viridibacillus</taxon>
    </lineage>
</organism>
<keyword evidence="3" id="KW-1185">Reference proteome</keyword>
<reference evidence="3" key="1">
    <citation type="submission" date="2015-08" db="EMBL/GenBank/DDBJ databases">
        <title>Fjat-10028 dsm 16317.</title>
        <authorList>
            <person name="Liu B."/>
            <person name="Wang J."/>
            <person name="Zhu Y."/>
            <person name="Liu G."/>
            <person name="Chen Q."/>
            <person name="Chen Z."/>
            <person name="Lan J."/>
            <person name="Che J."/>
            <person name="Ge C."/>
            <person name="Shi H."/>
            <person name="Pan Z."/>
            <person name="Liu X."/>
        </authorList>
    </citation>
    <scope>NUCLEOTIDE SEQUENCE [LARGE SCALE GENOMIC DNA]</scope>
    <source>
        <strain evidence="3">DSM 16317</strain>
    </source>
</reference>
<dbReference type="InterPro" id="IPR037482">
    <property type="entry name" value="ST1585_MBL-fold"/>
</dbReference>